<dbReference type="EMBL" id="AE016828">
    <property type="protein sequence ID" value="AAO89907.1"/>
    <property type="molecule type" value="Genomic_DNA"/>
</dbReference>
<reference evidence="12 13" key="1">
    <citation type="journal article" date="2003" name="Proc. Natl. Acad. Sci. U.S.A.">
        <title>Complete genome sequence of the Q-fever pathogen, Coxiella burnetii.</title>
        <authorList>
            <person name="Seshadri R."/>
            <person name="Paulsen I.T."/>
            <person name="Eisen J.A."/>
            <person name="Read T.D."/>
            <person name="Nelson K.E."/>
            <person name="Nelson W.C."/>
            <person name="Ward N.L."/>
            <person name="Tettelin H."/>
            <person name="Davidsen T.M."/>
            <person name="Beanan M.J."/>
            <person name="Deboy R.T."/>
            <person name="Daugherty S.C."/>
            <person name="Brinkac L.M."/>
            <person name="Madupu R."/>
            <person name="Dodson R.J."/>
            <person name="Khouri H.M."/>
            <person name="Lee K.H."/>
            <person name="Carty H.A."/>
            <person name="Scanlan D."/>
            <person name="Heinzen R.A."/>
            <person name="Thompson H.A."/>
            <person name="Samuel J.E."/>
            <person name="Fraser C.M."/>
            <person name="Heidelberg J.F."/>
        </authorList>
    </citation>
    <scope>NUCLEOTIDE SEQUENCE [LARGE SCALE GENOMIC DNA]</scope>
    <source>
        <strain evidence="13">RSA 493 / Nine Mile phase I</strain>
    </source>
</reference>
<dbReference type="NCBIfam" id="TIGR01297">
    <property type="entry name" value="CDF"/>
    <property type="match status" value="1"/>
</dbReference>
<keyword evidence="5" id="KW-0864">Zinc transport</keyword>
<dbReference type="RefSeq" id="WP_010957524.1">
    <property type="nucleotide sequence ID" value="NC_002971.4"/>
</dbReference>
<keyword evidence="13" id="KW-1185">Reference proteome</keyword>
<reference evidence="12 13" key="2">
    <citation type="journal article" date="2009" name="Infect. Immun.">
        <title>Comparative genomics reveal extensive transposon-mediated genomic plasticity and diversity among potential effector proteins within the genus Coxiella.</title>
        <authorList>
            <person name="Beare P.A."/>
            <person name="Unsworth N."/>
            <person name="Andoh M."/>
            <person name="Voth D.E."/>
            <person name="Omsland A."/>
            <person name="Gilk S.D."/>
            <person name="Williams K.P."/>
            <person name="Sobral B.W."/>
            <person name="Kupko J.J.III."/>
            <person name="Porcella S.F."/>
            <person name="Samuel J.E."/>
            <person name="Heinzen R.A."/>
        </authorList>
    </citation>
    <scope>NUCLEOTIDE SEQUENCE [LARGE SCALE GENOMIC DNA]</scope>
    <source>
        <strain evidence="13">RSA 493 / Nine Mile phase I</strain>
    </source>
</reference>
<evidence type="ECO:0000256" key="2">
    <source>
        <dbReference type="ARBA" id="ARBA00008873"/>
    </source>
</evidence>
<dbReference type="KEGG" id="cbu:CBU_0352"/>
<dbReference type="InterPro" id="IPR027470">
    <property type="entry name" value="Cation_efflux_CTD"/>
</dbReference>
<feature type="transmembrane region" description="Helical" evidence="9">
    <location>
        <begin position="183"/>
        <end position="200"/>
    </location>
</feature>
<dbReference type="Pfam" id="PF01545">
    <property type="entry name" value="Cation_efflux"/>
    <property type="match status" value="1"/>
</dbReference>
<dbReference type="Pfam" id="PF16916">
    <property type="entry name" value="ZT_dimer"/>
    <property type="match status" value="1"/>
</dbReference>
<dbReference type="GO" id="GO:0005385">
    <property type="term" value="F:zinc ion transmembrane transporter activity"/>
    <property type="evidence" value="ECO:0000318"/>
    <property type="project" value="GO_Central"/>
</dbReference>
<comment type="similarity">
    <text evidence="2">Belongs to the cation diffusion facilitator (CDF) transporter (TC 2.A.4) family. SLC30A subfamily.</text>
</comment>
<dbReference type="SUPFAM" id="SSF160240">
    <property type="entry name" value="Cation efflux protein cytoplasmic domain-like"/>
    <property type="match status" value="1"/>
</dbReference>
<gene>
    <name evidence="12" type="primary">czcD.1</name>
    <name evidence="12" type="ordered locus">CBU_0352</name>
</gene>
<feature type="domain" description="Cation efflux protein transmembrane" evidence="10">
    <location>
        <begin position="21"/>
        <end position="208"/>
    </location>
</feature>
<dbReference type="InterPro" id="IPR002524">
    <property type="entry name" value="Cation_efflux"/>
</dbReference>
<evidence type="ECO:0000256" key="9">
    <source>
        <dbReference type="SAM" id="Phobius"/>
    </source>
</evidence>
<evidence type="ECO:0000313" key="13">
    <source>
        <dbReference type="Proteomes" id="UP000002671"/>
    </source>
</evidence>
<feature type="transmembrane region" description="Helical" evidence="9">
    <location>
        <begin position="151"/>
        <end position="177"/>
    </location>
</feature>
<feature type="transmembrane region" description="Helical" evidence="9">
    <location>
        <begin position="85"/>
        <end position="107"/>
    </location>
</feature>
<evidence type="ECO:0000256" key="7">
    <source>
        <dbReference type="ARBA" id="ARBA00023065"/>
    </source>
</evidence>
<evidence type="ECO:0000256" key="4">
    <source>
        <dbReference type="ARBA" id="ARBA00022692"/>
    </source>
</evidence>
<feature type="transmembrane region" description="Helical" evidence="9">
    <location>
        <begin position="17"/>
        <end position="39"/>
    </location>
</feature>
<evidence type="ECO:0000259" key="10">
    <source>
        <dbReference type="Pfam" id="PF01545"/>
    </source>
</evidence>
<keyword evidence="5" id="KW-0862">Zinc</keyword>
<dbReference type="HOGENOM" id="CLU_013430_0_0_6"/>
<comment type="subcellular location">
    <subcellularLocation>
        <location evidence="1">Membrane</location>
        <topology evidence="1">Multi-pass membrane protein</topology>
    </subcellularLocation>
</comment>
<dbReference type="GeneID" id="1208234"/>
<feature type="domain" description="Cation efflux protein cytoplasmic" evidence="11">
    <location>
        <begin position="214"/>
        <end position="285"/>
    </location>
</feature>
<dbReference type="GO" id="GO:0071577">
    <property type="term" value="P:zinc ion transmembrane transport"/>
    <property type="evidence" value="ECO:0000318"/>
    <property type="project" value="GO_Central"/>
</dbReference>
<name>Q83EH0_COXBU</name>
<proteinExistence type="inferred from homology"/>
<evidence type="ECO:0000256" key="1">
    <source>
        <dbReference type="ARBA" id="ARBA00004141"/>
    </source>
</evidence>
<protein>
    <submittedName>
        <fullName evidence="12">Cobalt-zinc-cadmium resistance protein</fullName>
    </submittedName>
</protein>
<evidence type="ECO:0000256" key="3">
    <source>
        <dbReference type="ARBA" id="ARBA00022448"/>
    </source>
</evidence>
<evidence type="ECO:0000256" key="6">
    <source>
        <dbReference type="ARBA" id="ARBA00022989"/>
    </source>
</evidence>
<evidence type="ECO:0000259" key="11">
    <source>
        <dbReference type="Pfam" id="PF16916"/>
    </source>
</evidence>
<dbReference type="PANTHER" id="PTHR11562">
    <property type="entry name" value="CATION EFFLUX PROTEIN/ ZINC TRANSPORTER"/>
    <property type="match status" value="1"/>
</dbReference>
<accession>Q83EH0</accession>
<dbReference type="AlphaFoldDB" id="Q83EH0"/>
<evidence type="ECO:0000313" key="12">
    <source>
        <dbReference type="EMBL" id="AAO89907.1"/>
    </source>
</evidence>
<dbReference type="PATRIC" id="fig|227377.7.peg.345"/>
<dbReference type="RefSeq" id="NP_819393.1">
    <property type="nucleotide sequence ID" value="NC_002971.4"/>
</dbReference>
<dbReference type="EnsemblBacteria" id="AAO89907">
    <property type="protein sequence ID" value="AAO89907"/>
    <property type="gene ID" value="CBU_0352"/>
</dbReference>
<keyword evidence="6 9" id="KW-1133">Transmembrane helix</keyword>
<dbReference type="GO" id="GO:0005886">
    <property type="term" value="C:plasma membrane"/>
    <property type="evidence" value="ECO:0000318"/>
    <property type="project" value="GO_Central"/>
</dbReference>
<dbReference type="STRING" id="227377.CBU_0352"/>
<dbReference type="InterPro" id="IPR027469">
    <property type="entry name" value="Cation_efflux_TMD_sf"/>
</dbReference>
<keyword evidence="4 9" id="KW-0812">Transmembrane</keyword>
<dbReference type="Gene3D" id="1.20.1510.10">
    <property type="entry name" value="Cation efflux protein transmembrane domain"/>
    <property type="match status" value="1"/>
</dbReference>
<organism evidence="12 13">
    <name type="scientific">Coxiella burnetii (strain RSA 493 / Nine Mile phase I)</name>
    <dbReference type="NCBI Taxonomy" id="227377"/>
    <lineage>
        <taxon>Bacteria</taxon>
        <taxon>Pseudomonadati</taxon>
        <taxon>Pseudomonadota</taxon>
        <taxon>Gammaproteobacteria</taxon>
        <taxon>Legionellales</taxon>
        <taxon>Coxiellaceae</taxon>
        <taxon>Coxiella</taxon>
    </lineage>
</organism>
<dbReference type="SUPFAM" id="SSF161111">
    <property type="entry name" value="Cation efflux protein transmembrane domain-like"/>
    <property type="match status" value="1"/>
</dbReference>
<keyword evidence="7" id="KW-0406">Ion transport</keyword>
<dbReference type="InterPro" id="IPR058533">
    <property type="entry name" value="Cation_efflux_TM"/>
</dbReference>
<dbReference type="InterPro" id="IPR050681">
    <property type="entry name" value="CDF/SLC30A"/>
</dbReference>
<evidence type="ECO:0000256" key="5">
    <source>
        <dbReference type="ARBA" id="ARBA00022906"/>
    </source>
</evidence>
<keyword evidence="8 9" id="KW-0472">Membrane</keyword>
<dbReference type="OrthoDB" id="9809646at2"/>
<dbReference type="eggNOG" id="COG1230">
    <property type="taxonomic scope" value="Bacteria"/>
</dbReference>
<dbReference type="InterPro" id="IPR036837">
    <property type="entry name" value="Cation_efflux_CTD_sf"/>
</dbReference>
<keyword evidence="3" id="KW-0813">Transport</keyword>
<feature type="transmembrane region" description="Helical" evidence="9">
    <location>
        <begin position="51"/>
        <end position="69"/>
    </location>
</feature>
<dbReference type="Proteomes" id="UP000002671">
    <property type="component" value="Chromosome"/>
</dbReference>
<evidence type="ECO:0000256" key="8">
    <source>
        <dbReference type="ARBA" id="ARBA00023136"/>
    </source>
</evidence>
<dbReference type="PANTHER" id="PTHR11562:SF17">
    <property type="entry name" value="RE54080P-RELATED"/>
    <property type="match status" value="1"/>
</dbReference>
<sequence>MHTHEHHHHKHHTSHRVLGWAILLTLGFALVEALGGYFAHSLALLGDAGHMASDAVALGIAAFASWIALRPPSHKHSYGFGRAEVIAAWASSLLMVIIALAVIVEAIKRIQQPSSVHSVPVMLIAVFGILLNVLLAGLISRSEKTLNIRAVLLHVVSDIVGTCAVLLSGIVIFFSHWALIDPLLSVLIGILIIISSVRLWRESMTVLMEGVPAHLNIKQVSQTMVRFEGVKAVHDVHIWTLSSGVTALSAHVNIKNITSWDDVLLGLKSTLKQQYDIDHITLQPEADNEECTPCYKL</sequence>
<feature type="transmembrane region" description="Helical" evidence="9">
    <location>
        <begin position="119"/>
        <end position="139"/>
    </location>
</feature>